<evidence type="ECO:0000256" key="6">
    <source>
        <dbReference type="ARBA" id="ARBA00023136"/>
    </source>
</evidence>
<evidence type="ECO:0000313" key="10">
    <source>
        <dbReference type="Proteomes" id="UP000032487"/>
    </source>
</evidence>
<evidence type="ECO:0000313" key="9">
    <source>
        <dbReference type="EMBL" id="KJH79318.1"/>
    </source>
</evidence>
<feature type="transmembrane region" description="Helical" evidence="7">
    <location>
        <begin position="378"/>
        <end position="398"/>
    </location>
</feature>
<dbReference type="InterPro" id="IPR032816">
    <property type="entry name" value="VTT_dom"/>
</dbReference>
<feature type="transmembrane region" description="Helical" evidence="7">
    <location>
        <begin position="141"/>
        <end position="161"/>
    </location>
</feature>
<dbReference type="PATRIC" id="fig|316.101.peg.2689"/>
<keyword evidence="6 7" id="KW-0472">Membrane</keyword>
<dbReference type="RefSeq" id="WP_045163826.1">
    <property type="nucleotide sequence ID" value="NZ_JYHV01000037.1"/>
</dbReference>
<dbReference type="Gene3D" id="1.20.144.10">
    <property type="entry name" value="Phosphatidic acid phosphatase type 2/haloperoxidase"/>
    <property type="match status" value="1"/>
</dbReference>
<evidence type="ECO:0000256" key="1">
    <source>
        <dbReference type="ARBA" id="ARBA00004651"/>
    </source>
</evidence>
<keyword evidence="4 7" id="KW-0812">Transmembrane</keyword>
<name>A0A0D9AE66_STUST</name>
<dbReference type="OrthoDB" id="9780918at2"/>
<keyword evidence="5 7" id="KW-1133">Transmembrane helix</keyword>
<dbReference type="InterPro" id="IPR032818">
    <property type="entry name" value="DedA-like"/>
</dbReference>
<feature type="transmembrane region" description="Helical" evidence="7">
    <location>
        <begin position="260"/>
        <end position="277"/>
    </location>
</feature>
<dbReference type="InterPro" id="IPR036938">
    <property type="entry name" value="PAP2/HPO_sf"/>
</dbReference>
<evidence type="ECO:0000256" key="3">
    <source>
        <dbReference type="ARBA" id="ARBA00022475"/>
    </source>
</evidence>
<evidence type="ECO:0000256" key="5">
    <source>
        <dbReference type="ARBA" id="ARBA00022989"/>
    </source>
</evidence>
<dbReference type="Pfam" id="PF01569">
    <property type="entry name" value="PAP2"/>
    <property type="match status" value="1"/>
</dbReference>
<dbReference type="GO" id="GO:0005886">
    <property type="term" value="C:plasma membrane"/>
    <property type="evidence" value="ECO:0007669"/>
    <property type="project" value="UniProtKB-SubCell"/>
</dbReference>
<dbReference type="CDD" id="cd03392">
    <property type="entry name" value="PAP2_like_2"/>
    <property type="match status" value="1"/>
</dbReference>
<feature type="transmembrane region" description="Helical" evidence="7">
    <location>
        <begin position="324"/>
        <end position="343"/>
    </location>
</feature>
<keyword evidence="3" id="KW-1003">Cell membrane</keyword>
<proteinExistence type="inferred from homology"/>
<reference evidence="9 10" key="1">
    <citation type="submission" date="2015-02" db="EMBL/GenBank/DDBJ databases">
        <title>Draft genome sequence of Pseudomonas stutzeri NT0128 isolated from wheat (Triticum turgidum) rhizosphere.</title>
        <authorList>
            <person name="Tovi N."/>
            <person name="Frenk S."/>
            <person name="Hadar Y."/>
            <person name="Minz D."/>
        </authorList>
    </citation>
    <scope>NUCLEOTIDE SEQUENCE [LARGE SCALE GENOMIC DNA]</scope>
    <source>
        <strain evidence="9 10">NT0128</strain>
    </source>
</reference>
<feature type="transmembrane region" description="Helical" evidence="7">
    <location>
        <begin position="350"/>
        <end position="372"/>
    </location>
</feature>
<dbReference type="Proteomes" id="UP000032487">
    <property type="component" value="Unassembled WGS sequence"/>
</dbReference>
<comment type="subcellular location">
    <subcellularLocation>
        <location evidence="1">Cell membrane</location>
        <topology evidence="1">Multi-pass membrane protein</topology>
    </subcellularLocation>
</comment>
<evidence type="ECO:0000256" key="7">
    <source>
        <dbReference type="SAM" id="Phobius"/>
    </source>
</evidence>
<sequence>MPEWLTALTSWLAGNPQWLGLSLFLVACLECLAVVGLLMPGTVMIFAIAVLAGSGVLSLGETLLLGYAGGLLGDLLSYGLGRRYHQNIRSMRGLREHPEWLTRAELYFERYGIASLLVGRFIGPLRPMLPLTAGMLDMPFGRFLLVSLVATAGWSMAYLLPGWTAGAAVRLPLPDGFWGEAGVVLAALLLLIGGVVHCSLHQMRWVTPLAAGLSAIILIGLFFGWPYLEEFDQGLMTVVQGERSPIFDRFVVVVTRAGDFHTQLWAAVLLSLLLIVAKQWRAATFAILTLLGTALANGALKATFGRIRPEILLEPLHSFSFPSGHSSAAFAFFLTLGVLAGRGQPPRLRLAWVLLAGLPATAIALSRVYLGVHWPTDVIAGAVLASTICAASLTVVQWRAPMNALSPKVWWLILPAVLGLIGAFAIWALPGAMLLYRYQ</sequence>
<accession>A0A0D9AE66</accession>
<comment type="caution">
    <text evidence="9">The sequence shown here is derived from an EMBL/GenBank/DDBJ whole genome shotgun (WGS) entry which is preliminary data.</text>
</comment>
<evidence type="ECO:0000256" key="2">
    <source>
        <dbReference type="ARBA" id="ARBA00010792"/>
    </source>
</evidence>
<evidence type="ECO:0000259" key="8">
    <source>
        <dbReference type="SMART" id="SM00014"/>
    </source>
</evidence>
<gene>
    <name evidence="9" type="ORF">UF78_19270</name>
</gene>
<dbReference type="SUPFAM" id="SSF48317">
    <property type="entry name" value="Acid phosphatase/Vanadium-dependent haloperoxidase"/>
    <property type="match status" value="1"/>
</dbReference>
<dbReference type="Pfam" id="PF09335">
    <property type="entry name" value="VTT_dom"/>
    <property type="match status" value="1"/>
</dbReference>
<feature type="domain" description="Phosphatidic acid phosphatase type 2/haloperoxidase" evidence="8">
    <location>
        <begin position="283"/>
        <end position="393"/>
    </location>
</feature>
<feature type="transmembrane region" description="Helical" evidence="7">
    <location>
        <begin position="181"/>
        <end position="200"/>
    </location>
</feature>
<comment type="similarity">
    <text evidence="2">Belongs to the DedA family.</text>
</comment>
<organism evidence="9 10">
    <name type="scientific">Stutzerimonas stutzeri</name>
    <name type="common">Pseudomonas stutzeri</name>
    <dbReference type="NCBI Taxonomy" id="316"/>
    <lineage>
        <taxon>Bacteria</taxon>
        <taxon>Pseudomonadati</taxon>
        <taxon>Pseudomonadota</taxon>
        <taxon>Gammaproteobacteria</taxon>
        <taxon>Pseudomonadales</taxon>
        <taxon>Pseudomonadaceae</taxon>
        <taxon>Stutzerimonas</taxon>
    </lineage>
</organism>
<dbReference type="SMART" id="SM00014">
    <property type="entry name" value="acidPPc"/>
    <property type="match status" value="1"/>
</dbReference>
<feature type="transmembrane region" description="Helical" evidence="7">
    <location>
        <begin position="207"/>
        <end position="228"/>
    </location>
</feature>
<dbReference type="PANTHER" id="PTHR30353">
    <property type="entry name" value="INNER MEMBRANE PROTEIN DEDA-RELATED"/>
    <property type="match status" value="1"/>
</dbReference>
<feature type="transmembrane region" description="Helical" evidence="7">
    <location>
        <begin position="284"/>
        <end position="304"/>
    </location>
</feature>
<feature type="transmembrane region" description="Helical" evidence="7">
    <location>
        <begin position="410"/>
        <end position="436"/>
    </location>
</feature>
<evidence type="ECO:0000256" key="4">
    <source>
        <dbReference type="ARBA" id="ARBA00022692"/>
    </source>
</evidence>
<protein>
    <submittedName>
        <fullName evidence="9">Phosphoesterase</fullName>
    </submittedName>
</protein>
<dbReference type="PANTHER" id="PTHR30353:SF15">
    <property type="entry name" value="INNER MEMBRANE PROTEIN YABI"/>
    <property type="match status" value="1"/>
</dbReference>
<dbReference type="InterPro" id="IPR000326">
    <property type="entry name" value="PAP2/HPO"/>
</dbReference>
<dbReference type="EMBL" id="JYHV01000037">
    <property type="protein sequence ID" value="KJH79318.1"/>
    <property type="molecule type" value="Genomic_DNA"/>
</dbReference>
<dbReference type="AlphaFoldDB" id="A0A0D9AE66"/>